<dbReference type="GeneID" id="4353130"/>
<evidence type="ECO:0008006" key="3">
    <source>
        <dbReference type="Google" id="ProtNLM"/>
    </source>
</evidence>
<accession>Q0CCV0</accession>
<dbReference type="OrthoDB" id="4062651at2759"/>
<dbReference type="STRING" id="341663.Q0CCV0"/>
<dbReference type="HOGENOM" id="CLU_1677479_0_0_1"/>
<dbReference type="Proteomes" id="UP000007963">
    <property type="component" value="Unassembled WGS sequence"/>
</dbReference>
<name>Q0CCV0_ASPTN</name>
<dbReference type="InterPro" id="IPR011009">
    <property type="entry name" value="Kinase-like_dom_sf"/>
</dbReference>
<organism evidence="1 2">
    <name type="scientific">Aspergillus terreus (strain NIH 2624 / FGSC A1156)</name>
    <dbReference type="NCBI Taxonomy" id="341663"/>
    <lineage>
        <taxon>Eukaryota</taxon>
        <taxon>Fungi</taxon>
        <taxon>Dikarya</taxon>
        <taxon>Ascomycota</taxon>
        <taxon>Pezizomycotina</taxon>
        <taxon>Eurotiomycetes</taxon>
        <taxon>Eurotiomycetidae</taxon>
        <taxon>Eurotiales</taxon>
        <taxon>Aspergillaceae</taxon>
        <taxon>Aspergillus</taxon>
        <taxon>Aspergillus subgen. Circumdati</taxon>
    </lineage>
</organism>
<evidence type="ECO:0000313" key="1">
    <source>
        <dbReference type="EMBL" id="EAU31657.1"/>
    </source>
</evidence>
<proteinExistence type="predicted"/>
<sequence length="157" mass="17143">MDIKLSNIVIDEDGNAVFIDISGVGGITHGWRPPEIRDNISPGSFSFEVRQLNDTRAYGKLLSEIISHGVASPFSKALDHIVACLTREGALTMATVELDISQAIPISDSQDLFNNHPSRFLSVALVPETVRLDLGRTSKRSCSYVSNIFNNTIGEIQ</sequence>
<dbReference type="RefSeq" id="XP_001217623.1">
    <property type="nucleotide sequence ID" value="XM_001217622.1"/>
</dbReference>
<gene>
    <name evidence="1" type="ORF">ATEG_08484</name>
</gene>
<dbReference type="VEuPathDB" id="FungiDB:ATEG_08484"/>
<evidence type="ECO:0000313" key="2">
    <source>
        <dbReference type="Proteomes" id="UP000007963"/>
    </source>
</evidence>
<protein>
    <recommendedName>
        <fullName evidence="3">Protein kinase domain-containing protein</fullName>
    </recommendedName>
</protein>
<dbReference type="EMBL" id="CH476605">
    <property type="protein sequence ID" value="EAU31657.1"/>
    <property type="molecule type" value="Genomic_DNA"/>
</dbReference>
<reference evidence="2" key="1">
    <citation type="submission" date="2005-09" db="EMBL/GenBank/DDBJ databases">
        <title>Annotation of the Aspergillus terreus NIH2624 genome.</title>
        <authorList>
            <person name="Birren B.W."/>
            <person name="Lander E.S."/>
            <person name="Galagan J.E."/>
            <person name="Nusbaum C."/>
            <person name="Devon K."/>
            <person name="Henn M."/>
            <person name="Ma L.-J."/>
            <person name="Jaffe D.B."/>
            <person name="Butler J."/>
            <person name="Alvarez P."/>
            <person name="Gnerre S."/>
            <person name="Grabherr M."/>
            <person name="Kleber M."/>
            <person name="Mauceli E.W."/>
            <person name="Brockman W."/>
            <person name="Rounsley S."/>
            <person name="Young S.K."/>
            <person name="LaButti K."/>
            <person name="Pushparaj V."/>
            <person name="DeCaprio D."/>
            <person name="Crawford M."/>
            <person name="Koehrsen M."/>
            <person name="Engels R."/>
            <person name="Montgomery P."/>
            <person name="Pearson M."/>
            <person name="Howarth C."/>
            <person name="Larson L."/>
            <person name="Luoma S."/>
            <person name="White J."/>
            <person name="Alvarado L."/>
            <person name="Kodira C.D."/>
            <person name="Zeng Q."/>
            <person name="Oleary S."/>
            <person name="Yandava C."/>
            <person name="Denning D.W."/>
            <person name="Nierman W.C."/>
            <person name="Milne T."/>
            <person name="Madden K."/>
        </authorList>
    </citation>
    <scope>NUCLEOTIDE SEQUENCE [LARGE SCALE GENOMIC DNA]</scope>
    <source>
        <strain evidence="2">NIH 2624 / FGSC A1156</strain>
    </source>
</reference>
<dbReference type="SUPFAM" id="SSF56112">
    <property type="entry name" value="Protein kinase-like (PK-like)"/>
    <property type="match status" value="1"/>
</dbReference>
<dbReference type="AlphaFoldDB" id="Q0CCV0"/>